<dbReference type="PANTHER" id="PTHR42804:SF1">
    <property type="entry name" value="ALDEHYDE DEHYDROGENASE-RELATED"/>
    <property type="match status" value="1"/>
</dbReference>
<dbReference type="AlphaFoldDB" id="A0A917NXP0"/>
<dbReference type="Pfam" id="PF00171">
    <property type="entry name" value="Aldedh"/>
    <property type="match status" value="1"/>
</dbReference>
<evidence type="ECO:0000256" key="2">
    <source>
        <dbReference type="ARBA" id="ARBA00023002"/>
    </source>
</evidence>
<dbReference type="InterPro" id="IPR016163">
    <property type="entry name" value="Ald_DH_C"/>
</dbReference>
<evidence type="ECO:0000256" key="3">
    <source>
        <dbReference type="PROSITE-ProRule" id="PRU10007"/>
    </source>
</evidence>
<protein>
    <submittedName>
        <fullName evidence="6">Aldehyde dehydrogenase</fullName>
    </submittedName>
</protein>
<evidence type="ECO:0000256" key="1">
    <source>
        <dbReference type="ARBA" id="ARBA00009986"/>
    </source>
</evidence>
<dbReference type="GO" id="GO:0016620">
    <property type="term" value="F:oxidoreductase activity, acting on the aldehyde or oxo group of donors, NAD or NADP as acceptor"/>
    <property type="evidence" value="ECO:0007669"/>
    <property type="project" value="InterPro"/>
</dbReference>
<organism evidence="6 7">
    <name type="scientific">Streptomyces brasiliensis</name>
    <dbReference type="NCBI Taxonomy" id="1954"/>
    <lineage>
        <taxon>Bacteria</taxon>
        <taxon>Bacillati</taxon>
        <taxon>Actinomycetota</taxon>
        <taxon>Actinomycetes</taxon>
        <taxon>Kitasatosporales</taxon>
        <taxon>Streptomycetaceae</taxon>
        <taxon>Streptomyces</taxon>
    </lineage>
</organism>
<dbReference type="InterPro" id="IPR029510">
    <property type="entry name" value="Ald_DH_CS_GLU"/>
</dbReference>
<reference evidence="6" key="2">
    <citation type="submission" date="2020-09" db="EMBL/GenBank/DDBJ databases">
        <authorList>
            <person name="Sun Q."/>
            <person name="Ohkuma M."/>
        </authorList>
    </citation>
    <scope>NUCLEOTIDE SEQUENCE</scope>
    <source>
        <strain evidence="6">JCM 3086</strain>
    </source>
</reference>
<reference evidence="6" key="1">
    <citation type="journal article" date="2014" name="Int. J. Syst. Evol. Microbiol.">
        <title>Complete genome sequence of Corynebacterium casei LMG S-19264T (=DSM 44701T), isolated from a smear-ripened cheese.</title>
        <authorList>
            <consortium name="US DOE Joint Genome Institute (JGI-PGF)"/>
            <person name="Walter F."/>
            <person name="Albersmeier A."/>
            <person name="Kalinowski J."/>
            <person name="Ruckert C."/>
        </authorList>
    </citation>
    <scope>NUCLEOTIDE SEQUENCE</scope>
    <source>
        <strain evidence="6">JCM 3086</strain>
    </source>
</reference>
<dbReference type="Gene3D" id="3.40.605.10">
    <property type="entry name" value="Aldehyde Dehydrogenase, Chain A, domain 1"/>
    <property type="match status" value="1"/>
</dbReference>
<comment type="caution">
    <text evidence="6">The sequence shown here is derived from an EMBL/GenBank/DDBJ whole genome shotgun (WGS) entry which is preliminary data.</text>
</comment>
<comment type="similarity">
    <text evidence="1 4">Belongs to the aldehyde dehydrogenase family.</text>
</comment>
<dbReference type="Proteomes" id="UP000657574">
    <property type="component" value="Unassembled WGS sequence"/>
</dbReference>
<dbReference type="FunFam" id="3.40.605.10:FF:000007">
    <property type="entry name" value="NAD/NADP-dependent betaine aldehyde dehydrogenase"/>
    <property type="match status" value="1"/>
</dbReference>
<name>A0A917NXP0_9ACTN</name>
<evidence type="ECO:0000259" key="5">
    <source>
        <dbReference type="Pfam" id="PF00171"/>
    </source>
</evidence>
<dbReference type="InterPro" id="IPR016162">
    <property type="entry name" value="Ald_DH_N"/>
</dbReference>
<dbReference type="EMBL" id="BMQA01000019">
    <property type="protein sequence ID" value="GGJ35319.1"/>
    <property type="molecule type" value="Genomic_DNA"/>
</dbReference>
<dbReference type="PANTHER" id="PTHR42804">
    <property type="entry name" value="ALDEHYDE DEHYDROGENASE"/>
    <property type="match status" value="1"/>
</dbReference>
<feature type="domain" description="Aldehyde dehydrogenase" evidence="5">
    <location>
        <begin position="24"/>
        <end position="483"/>
    </location>
</feature>
<accession>A0A917NXP0</accession>
<gene>
    <name evidence="6" type="ORF">GCM10010121_053190</name>
</gene>
<evidence type="ECO:0000256" key="4">
    <source>
        <dbReference type="RuleBase" id="RU003345"/>
    </source>
</evidence>
<dbReference type="PROSITE" id="PS00687">
    <property type="entry name" value="ALDEHYDE_DEHYDR_GLU"/>
    <property type="match status" value="1"/>
</dbReference>
<feature type="active site" evidence="3">
    <location>
        <position position="260"/>
    </location>
</feature>
<dbReference type="SUPFAM" id="SSF53720">
    <property type="entry name" value="ALDH-like"/>
    <property type="match status" value="1"/>
</dbReference>
<evidence type="ECO:0000313" key="7">
    <source>
        <dbReference type="Proteomes" id="UP000657574"/>
    </source>
</evidence>
<dbReference type="CDD" id="cd07139">
    <property type="entry name" value="ALDH_AldA-Rv0768"/>
    <property type="match status" value="1"/>
</dbReference>
<keyword evidence="7" id="KW-1185">Reference proteome</keyword>
<dbReference type="FunFam" id="3.40.309.10:FF:000012">
    <property type="entry name" value="Betaine aldehyde dehydrogenase"/>
    <property type="match status" value="1"/>
</dbReference>
<dbReference type="InterPro" id="IPR016161">
    <property type="entry name" value="Ald_DH/histidinol_DH"/>
</dbReference>
<dbReference type="Gene3D" id="3.40.309.10">
    <property type="entry name" value="Aldehyde Dehydrogenase, Chain A, domain 2"/>
    <property type="match status" value="1"/>
</dbReference>
<dbReference type="InterPro" id="IPR015590">
    <property type="entry name" value="Aldehyde_DH_dom"/>
</dbReference>
<proteinExistence type="inferred from homology"/>
<sequence length="487" mass="52404">MSDPMTTTTPRLKSYDKLFIGGKWVEPSSDKKIQVISPSTEELIATVPEAREADVDAAVAAARKAFDEGPWPRMSPAERATILARVGEEVGKRLEDMITAFTEEIGAPTGLSRGFLGFATQNWQDGATLHERFSFEEERTWDGGHGKIVREPVGVVATIIPWNGPVGTASLKIAPALAAGCTVVLKPAPEGPIGTNLLAEALEAAGLPEGVISVLPAGREVGEYLVRHPDVDKVTFTGSTAAGRRVMALCADRIARVTLELGGKSAGIIADDIPLEDVMPSLGFAGILNSGQVCAAITRILVPRERQDELLAALKASFAQVKVGDPHDPETMLGPLVSERQRDRVEEYIRLGREEGARVVFGGGRPEERDKGWYIEPTIFADVSNNMRIAQEEIFGPVVCVIPFDTIDEAVRIANDSMYGLSGAVYAKNEKLAEGIARRIRTGQISINSWGMCVVQPFGGFKQSGLGREGGVEGLEPFLETKLIQYA</sequence>
<evidence type="ECO:0000313" key="6">
    <source>
        <dbReference type="EMBL" id="GGJ35319.1"/>
    </source>
</evidence>
<keyword evidence="2 4" id="KW-0560">Oxidoreductase</keyword>